<feature type="coiled-coil region" evidence="1">
    <location>
        <begin position="413"/>
        <end position="519"/>
    </location>
</feature>
<feature type="region of interest" description="Disordered" evidence="2">
    <location>
        <begin position="53"/>
        <end position="74"/>
    </location>
</feature>
<accession>U6MJT5</accession>
<proteinExistence type="predicted"/>
<gene>
    <name evidence="3" type="ORF">EMWEY_00046310</name>
</gene>
<evidence type="ECO:0000256" key="2">
    <source>
        <dbReference type="SAM" id="MobiDB-lite"/>
    </source>
</evidence>
<evidence type="ECO:0000256" key="1">
    <source>
        <dbReference type="SAM" id="Coils"/>
    </source>
</evidence>
<reference evidence="3" key="2">
    <citation type="submission" date="2013-10" db="EMBL/GenBank/DDBJ databases">
        <authorList>
            <person name="Aslett M."/>
        </authorList>
    </citation>
    <scope>NUCLEOTIDE SEQUENCE [LARGE SCALE GENOMIC DNA]</scope>
    <source>
        <strain evidence="3">Weybridge</strain>
    </source>
</reference>
<dbReference type="OMA" id="HEYEMEI"/>
<dbReference type="EMBL" id="HG722279">
    <property type="protein sequence ID" value="CDJ61910.1"/>
    <property type="molecule type" value="Genomic_DNA"/>
</dbReference>
<dbReference type="RefSeq" id="XP_013338560.1">
    <property type="nucleotide sequence ID" value="XM_013483106.1"/>
</dbReference>
<protein>
    <submittedName>
        <fullName evidence="3">Uncharacterized protein</fullName>
    </submittedName>
</protein>
<dbReference type="GeneID" id="25338617"/>
<dbReference type="OrthoDB" id="349174at2759"/>
<reference evidence="3" key="1">
    <citation type="submission" date="2013-10" db="EMBL/GenBank/DDBJ databases">
        <title>Genomic analysis of the causative agents of coccidiosis in chickens.</title>
        <authorList>
            <person name="Reid A.J."/>
            <person name="Blake D."/>
            <person name="Billington K."/>
            <person name="Browne H."/>
            <person name="Dunn M."/>
            <person name="Hung S."/>
            <person name="Kawahara F."/>
            <person name="Miranda-Saavedra D."/>
            <person name="Mourier T."/>
            <person name="Nagra H."/>
            <person name="Otto T.D."/>
            <person name="Rawlings N."/>
            <person name="Sanchez A."/>
            <person name="Sanders M."/>
            <person name="Subramaniam C."/>
            <person name="Tay Y."/>
            <person name="Dear P."/>
            <person name="Doerig C."/>
            <person name="Gruber A."/>
            <person name="Parkinson J."/>
            <person name="Shirley M."/>
            <person name="Wan K.L."/>
            <person name="Berriman M."/>
            <person name="Tomley F."/>
            <person name="Pain A."/>
        </authorList>
    </citation>
    <scope>NUCLEOTIDE SEQUENCE [LARGE SCALE GENOMIC DNA]</scope>
    <source>
        <strain evidence="3">Weybridge</strain>
    </source>
</reference>
<name>U6MJT5_EIMMA</name>
<feature type="region of interest" description="Disordered" evidence="2">
    <location>
        <begin position="1"/>
        <end position="24"/>
    </location>
</feature>
<keyword evidence="4" id="KW-1185">Reference proteome</keyword>
<feature type="compositionally biased region" description="Basic and acidic residues" evidence="2">
    <location>
        <begin position="61"/>
        <end position="74"/>
    </location>
</feature>
<sequence>MIIPRGGGLGVSGSDKESRCEGPEVAALRSQLAAAKLALQEGDYQRQRLRQRMTEMQTETEQSRNKQEQQHEETLTELAKKLRAAKVRISQLKTEKTEIELEQQRMRQTAAAIAQEMEITRKQLQGKDNEIQNINRDYQRVKQLLQNEQTARESQKAECQRLTQVLEGVQEEAEETRRSLTAAAAAAAADWEARLSSLQQAAVQQQEEALQNAADERRRALETLREELRVVHNEEIQSLNTRIIQKEEEKEKIQRQNNLLKNKIEEINELNNRFKNSSRKDKTLIRELEIRIQGLLEDQSTQQQQITLLQQQISLLQQEKAALTQEADAAARRHHRQQHHLQETQKTLEETQTLLRAAETEKDSLAHRATQLQFDTAKATEELSSCRRRLCELWFEEQLRVMEESKLSLEAHLANREEELENSRALLTRLETRTADLEKQCAIERAELQHHHQLQQQLEQERIQQERELAETKAAAAAERQQLECRLREEYTAREERLQRETETETRRLAQQLRDAQETYTAETCLLK</sequence>
<organism evidence="3 4">
    <name type="scientific">Eimeria maxima</name>
    <name type="common">Coccidian parasite</name>
    <dbReference type="NCBI Taxonomy" id="5804"/>
    <lineage>
        <taxon>Eukaryota</taxon>
        <taxon>Sar</taxon>
        <taxon>Alveolata</taxon>
        <taxon>Apicomplexa</taxon>
        <taxon>Conoidasida</taxon>
        <taxon>Coccidia</taxon>
        <taxon>Eucoccidiorida</taxon>
        <taxon>Eimeriorina</taxon>
        <taxon>Eimeriidae</taxon>
        <taxon>Eimeria</taxon>
    </lineage>
</organism>
<feature type="compositionally biased region" description="Gly residues" evidence="2">
    <location>
        <begin position="1"/>
        <end position="11"/>
    </location>
</feature>
<keyword evidence="1" id="KW-0175">Coiled coil</keyword>
<dbReference type="AlphaFoldDB" id="U6MJT5"/>
<evidence type="ECO:0000313" key="4">
    <source>
        <dbReference type="Proteomes" id="UP000030763"/>
    </source>
</evidence>
<dbReference type="Proteomes" id="UP000030763">
    <property type="component" value="Unassembled WGS sequence"/>
</dbReference>
<dbReference type="VEuPathDB" id="ToxoDB:EMWEY_00046310"/>
<evidence type="ECO:0000313" key="3">
    <source>
        <dbReference type="EMBL" id="CDJ61910.1"/>
    </source>
</evidence>